<sequence length="623" mass="71292">MNRNNKVFLSFVLGAAMLFSACSRAVISYDSFSSRDDFARALYHPNIQTEKMLFTQYVQSGLTTHEQREFDEQPIQTMVREPGGHEFRATPRGLNICAPKASQNQHITFHLRILRGIAHTFHVISRSFFGFDGFGSLIESTQSCNLIDGAKGLPHENLTSIALCNNSGEVVIGSTKGVVLLSSGKFYYFAGRGLLSDNYVVNIFCRPSGTMLVKTKTGYSKIARVSLTLEEKEKYFSMQRERFRFGGIINSLRNGIRSPGDNDGLWTSLVVAADSFQYATTHDKQARMRARESIRALMFLERVTDTPGYFARTAFREDDIVAYNWKQKKGDWNYSETHPGWIWKGDTSVDELVGHLFAYTVYYDLVADKFEKRAIRNVVGRIADRMLTHNINIVDHRGKITTWGLGNPNNTSTDTRAFFGKGPISLGTLSAVKIMAHITERDDMRAMYRQLIEEYGMALGTLNAKISIPPFINHSDDQLMFLSYYNLIRLERDSHLKNLYLLGLDRYWQMERAERNPLWNFIYCALSGNMCDIETGLLTLREFPLDLIIWGMKNSHRSDITLQFFRDRRGSLQSNEVLPYSDRAVGRWNSNPYVLDSNGDSSVELDPVMWLLPYWLGKYYNLF</sequence>
<keyword evidence="1" id="KW-0732">Signal</keyword>
<comment type="caution">
    <text evidence="2">The sequence shown here is derived from an EMBL/GenBank/DDBJ whole genome shotgun (WGS) entry which is preliminary data.</text>
</comment>
<feature type="signal peptide" evidence="1">
    <location>
        <begin position="1"/>
        <end position="25"/>
    </location>
</feature>
<organism evidence="2 3">
    <name type="scientific">Candidatus Yanofskybacteria bacterium RIFCSPHIGHO2_02_FULL_46_19</name>
    <dbReference type="NCBI Taxonomy" id="1802684"/>
    <lineage>
        <taxon>Bacteria</taxon>
        <taxon>Candidatus Yanofskyibacteriota</taxon>
    </lineage>
</organism>
<dbReference type="Proteomes" id="UP000177796">
    <property type="component" value="Unassembled WGS sequence"/>
</dbReference>
<proteinExistence type="predicted"/>
<reference evidence="2 3" key="1">
    <citation type="journal article" date="2016" name="Nat. Commun.">
        <title>Thousands of microbial genomes shed light on interconnected biogeochemical processes in an aquifer system.</title>
        <authorList>
            <person name="Anantharaman K."/>
            <person name="Brown C.T."/>
            <person name="Hug L.A."/>
            <person name="Sharon I."/>
            <person name="Castelle C.J."/>
            <person name="Probst A.J."/>
            <person name="Thomas B.C."/>
            <person name="Singh A."/>
            <person name="Wilkins M.J."/>
            <person name="Karaoz U."/>
            <person name="Brodie E.L."/>
            <person name="Williams K.H."/>
            <person name="Hubbard S.S."/>
            <person name="Banfield J.F."/>
        </authorList>
    </citation>
    <scope>NUCLEOTIDE SEQUENCE [LARGE SCALE GENOMIC DNA]</scope>
</reference>
<gene>
    <name evidence="2" type="ORF">A3C81_00080</name>
</gene>
<evidence type="ECO:0000313" key="3">
    <source>
        <dbReference type="Proteomes" id="UP000177796"/>
    </source>
</evidence>
<feature type="chain" id="PRO_5009535530" description="Alpha-L-rhamnosidase six-hairpin glycosidase domain-containing protein" evidence="1">
    <location>
        <begin position="26"/>
        <end position="623"/>
    </location>
</feature>
<accession>A0A1F8FSA1</accession>
<evidence type="ECO:0000313" key="2">
    <source>
        <dbReference type="EMBL" id="OGN15911.1"/>
    </source>
</evidence>
<dbReference type="AlphaFoldDB" id="A0A1F8FSA1"/>
<dbReference type="EMBL" id="MGJY01000024">
    <property type="protein sequence ID" value="OGN15911.1"/>
    <property type="molecule type" value="Genomic_DNA"/>
</dbReference>
<evidence type="ECO:0008006" key="4">
    <source>
        <dbReference type="Google" id="ProtNLM"/>
    </source>
</evidence>
<name>A0A1F8FSA1_9BACT</name>
<evidence type="ECO:0000256" key="1">
    <source>
        <dbReference type="SAM" id="SignalP"/>
    </source>
</evidence>
<protein>
    <recommendedName>
        <fullName evidence="4">Alpha-L-rhamnosidase six-hairpin glycosidase domain-containing protein</fullName>
    </recommendedName>
</protein>
<dbReference type="PROSITE" id="PS51257">
    <property type="entry name" value="PROKAR_LIPOPROTEIN"/>
    <property type="match status" value="1"/>
</dbReference>